<evidence type="ECO:0000313" key="4">
    <source>
        <dbReference type="Proteomes" id="UP000732399"/>
    </source>
</evidence>
<dbReference type="InterPro" id="IPR008309">
    <property type="entry name" value="YdbL"/>
</dbReference>
<dbReference type="EMBL" id="JAAVJH010000001">
    <property type="protein sequence ID" value="NJR77056.1"/>
    <property type="molecule type" value="Genomic_DNA"/>
</dbReference>
<dbReference type="Proteomes" id="UP000732399">
    <property type="component" value="Unassembled WGS sequence"/>
</dbReference>
<organism evidence="3 4">
    <name type="scientific">Sphingomonas corticis</name>
    <dbReference type="NCBI Taxonomy" id="2722791"/>
    <lineage>
        <taxon>Bacteria</taxon>
        <taxon>Pseudomonadati</taxon>
        <taxon>Pseudomonadota</taxon>
        <taxon>Alphaproteobacteria</taxon>
        <taxon>Sphingomonadales</taxon>
        <taxon>Sphingomonadaceae</taxon>
        <taxon>Sphingomonas</taxon>
    </lineage>
</organism>
<evidence type="ECO:0000256" key="2">
    <source>
        <dbReference type="SAM" id="SignalP"/>
    </source>
</evidence>
<evidence type="ECO:0000256" key="1">
    <source>
        <dbReference type="SAM" id="MobiDB-lite"/>
    </source>
</evidence>
<keyword evidence="2" id="KW-0732">Signal</keyword>
<sequence>MTARIAASVSLAALLVAAPALAQRDPAYAAARAAGQVGEQPDGYLGVVSGGADVRALVNAINIQRKAAYTRSAQAQGVAIDQFAFTTGCNLIQQTRAGEKYRTPDGSWQTRGAGAPTRDSRCV</sequence>
<accession>A0ABX1CIT4</accession>
<feature type="chain" id="PRO_5045264053" evidence="2">
    <location>
        <begin position="23"/>
        <end position="123"/>
    </location>
</feature>
<protein>
    <submittedName>
        <fullName evidence="3">YdbL family protein</fullName>
    </submittedName>
</protein>
<proteinExistence type="predicted"/>
<feature type="signal peptide" evidence="2">
    <location>
        <begin position="1"/>
        <end position="22"/>
    </location>
</feature>
<name>A0ABX1CIT4_9SPHN</name>
<reference evidence="3 4" key="1">
    <citation type="submission" date="2020-03" db="EMBL/GenBank/DDBJ databases">
        <authorList>
            <person name="Wang L."/>
            <person name="He N."/>
            <person name="Li Y."/>
            <person name="Fang Y."/>
            <person name="Zhang F."/>
        </authorList>
    </citation>
    <scope>NUCLEOTIDE SEQUENCE [LARGE SCALE GENOMIC DNA]</scope>
    <source>
        <strain evidence="3 4">36D10-4-7</strain>
    </source>
</reference>
<gene>
    <name evidence="3" type="ORF">HBH26_00315</name>
</gene>
<dbReference type="Pfam" id="PF07027">
    <property type="entry name" value="DUF1318"/>
    <property type="match status" value="1"/>
</dbReference>
<comment type="caution">
    <text evidence="3">The sequence shown here is derived from an EMBL/GenBank/DDBJ whole genome shotgun (WGS) entry which is preliminary data.</text>
</comment>
<feature type="region of interest" description="Disordered" evidence="1">
    <location>
        <begin position="100"/>
        <end position="123"/>
    </location>
</feature>
<keyword evidence="4" id="KW-1185">Reference proteome</keyword>
<dbReference type="RefSeq" id="WP_168132570.1">
    <property type="nucleotide sequence ID" value="NZ_JAAVJH010000001.1"/>
</dbReference>
<evidence type="ECO:0000313" key="3">
    <source>
        <dbReference type="EMBL" id="NJR77056.1"/>
    </source>
</evidence>